<feature type="transmembrane region" description="Helical" evidence="1">
    <location>
        <begin position="147"/>
        <end position="165"/>
    </location>
</feature>
<dbReference type="RefSeq" id="WP_223467548.1">
    <property type="nucleotide sequence ID" value="NZ_JAFBIL020000002.1"/>
</dbReference>
<protein>
    <submittedName>
        <fullName evidence="2">Exopolysaccharide biosynthesis protein</fullName>
    </submittedName>
</protein>
<proteinExistence type="predicted"/>
<dbReference type="PANTHER" id="PTHR41795:SF1">
    <property type="entry name" value="EXOPOLYSACCHARIDE SYNTHESIS PROTEIN"/>
    <property type="match status" value="1"/>
</dbReference>
<sequence length="205" mass="21523">MTAASPSLALSELLRQVANDATGERIAVGDLLDALGDRAIGALLFVFAVPNILPMPPGTSAVLGAPLLFLAAQLTFGMRPWLPSIISKRSMARTDFLGMVGRIAPWLERAEKLMRPRCTVLALPPVEYAVGLVCLLLAIVLTLPVPFGNMLPALSISLFALGLLARDGWAIGVGLVSAVASAVVVSGVVWGIIKGIIFMVSRTIL</sequence>
<dbReference type="InterPro" id="IPR010331">
    <property type="entry name" value="ExoD"/>
</dbReference>
<comment type="caution">
    <text evidence="2">The sequence shown here is derived from an EMBL/GenBank/DDBJ whole genome shotgun (WGS) entry which is preliminary data.</text>
</comment>
<feature type="transmembrane region" description="Helical" evidence="1">
    <location>
        <begin position="59"/>
        <end position="82"/>
    </location>
</feature>
<feature type="transmembrane region" description="Helical" evidence="1">
    <location>
        <begin position="118"/>
        <end position="141"/>
    </location>
</feature>
<feature type="transmembrane region" description="Helical" evidence="1">
    <location>
        <begin position="172"/>
        <end position="193"/>
    </location>
</feature>
<evidence type="ECO:0000256" key="1">
    <source>
        <dbReference type="SAM" id="Phobius"/>
    </source>
</evidence>
<gene>
    <name evidence="2" type="ORF">I4X03_007305</name>
</gene>
<keyword evidence="1" id="KW-0472">Membrane</keyword>
<evidence type="ECO:0000313" key="2">
    <source>
        <dbReference type="EMBL" id="MBZ2207064.1"/>
    </source>
</evidence>
<keyword evidence="1" id="KW-1133">Transmembrane helix</keyword>
<organism evidence="2 3">
    <name type="scientific">Massilia soli</name>
    <dbReference type="NCBI Taxonomy" id="2792854"/>
    <lineage>
        <taxon>Bacteria</taxon>
        <taxon>Pseudomonadati</taxon>
        <taxon>Pseudomonadota</taxon>
        <taxon>Betaproteobacteria</taxon>
        <taxon>Burkholderiales</taxon>
        <taxon>Oxalobacteraceae</taxon>
        <taxon>Telluria group</taxon>
        <taxon>Massilia</taxon>
    </lineage>
</organism>
<dbReference type="Pfam" id="PF06055">
    <property type="entry name" value="ExoD"/>
    <property type="match status" value="1"/>
</dbReference>
<dbReference type="PANTHER" id="PTHR41795">
    <property type="entry name" value="EXOPOLYSACCHARIDE SYNTHESIS PROTEIN"/>
    <property type="match status" value="1"/>
</dbReference>
<dbReference type="PIRSF" id="PIRSF033239">
    <property type="entry name" value="ExoD"/>
    <property type="match status" value="1"/>
</dbReference>
<keyword evidence="3" id="KW-1185">Reference proteome</keyword>
<dbReference type="EMBL" id="JAFBIL020000002">
    <property type="protein sequence ID" value="MBZ2207064.1"/>
    <property type="molecule type" value="Genomic_DNA"/>
</dbReference>
<accession>A0ABS7SM91</accession>
<name>A0ABS7SM91_9BURK</name>
<dbReference type="Proteomes" id="UP000809349">
    <property type="component" value="Unassembled WGS sequence"/>
</dbReference>
<reference evidence="2 3" key="2">
    <citation type="submission" date="2021-08" db="EMBL/GenBank/DDBJ databases">
        <title>Massilia sp. R798.</title>
        <authorList>
            <person name="Baek J.H."/>
            <person name="Jung H.S."/>
            <person name="Kim K.R."/>
            <person name="Jeon C.O."/>
        </authorList>
    </citation>
    <scope>NUCLEOTIDE SEQUENCE [LARGE SCALE GENOMIC DNA]</scope>
    <source>
        <strain evidence="2 3">R798</strain>
    </source>
</reference>
<keyword evidence="1" id="KW-0812">Transmembrane</keyword>
<evidence type="ECO:0000313" key="3">
    <source>
        <dbReference type="Proteomes" id="UP000809349"/>
    </source>
</evidence>
<reference evidence="2 3" key="1">
    <citation type="submission" date="2021-01" db="EMBL/GenBank/DDBJ databases">
        <authorList>
            <person name="Ruan W."/>
            <person name="Khan S.A."/>
            <person name="Jeon C.O."/>
        </authorList>
    </citation>
    <scope>NUCLEOTIDE SEQUENCE [LARGE SCALE GENOMIC DNA]</scope>
    <source>
        <strain evidence="2 3">R798</strain>
    </source>
</reference>